<protein>
    <recommendedName>
        <fullName evidence="4">Glycosyltransferase RgtA/B/C/D-like domain-containing protein</fullName>
    </recommendedName>
</protein>
<feature type="transmembrane region" description="Helical" evidence="1">
    <location>
        <begin position="228"/>
        <end position="250"/>
    </location>
</feature>
<feature type="transmembrane region" description="Helical" evidence="1">
    <location>
        <begin position="200"/>
        <end position="216"/>
    </location>
</feature>
<organism evidence="2 3">
    <name type="scientific">Flavobacterium beibuense</name>
    <dbReference type="NCBI Taxonomy" id="657326"/>
    <lineage>
        <taxon>Bacteria</taxon>
        <taxon>Pseudomonadati</taxon>
        <taxon>Bacteroidota</taxon>
        <taxon>Flavobacteriia</taxon>
        <taxon>Flavobacteriales</taxon>
        <taxon>Flavobacteriaceae</taxon>
        <taxon>Flavobacterium</taxon>
    </lineage>
</organism>
<feature type="transmembrane region" description="Helical" evidence="1">
    <location>
        <begin position="178"/>
        <end position="194"/>
    </location>
</feature>
<feature type="transmembrane region" description="Helical" evidence="1">
    <location>
        <begin position="7"/>
        <end position="23"/>
    </location>
</feature>
<accession>A0A444WIA8</accession>
<gene>
    <name evidence="2" type="ORF">NU09_0182</name>
</gene>
<evidence type="ECO:0008006" key="4">
    <source>
        <dbReference type="Google" id="ProtNLM"/>
    </source>
</evidence>
<feature type="transmembrane region" description="Helical" evidence="1">
    <location>
        <begin position="364"/>
        <end position="382"/>
    </location>
</feature>
<comment type="caution">
    <text evidence="2">The sequence shown here is derived from an EMBL/GenBank/DDBJ whole genome shotgun (WGS) entry which is preliminary data.</text>
</comment>
<dbReference type="AlphaFoldDB" id="A0A444WIA8"/>
<dbReference type="RefSeq" id="WP_129749364.1">
    <property type="nucleotide sequence ID" value="NZ_JUIW01000001.1"/>
</dbReference>
<evidence type="ECO:0000256" key="1">
    <source>
        <dbReference type="SAM" id="Phobius"/>
    </source>
</evidence>
<name>A0A444WIA8_9FLAO</name>
<feature type="transmembrane region" description="Helical" evidence="1">
    <location>
        <begin position="388"/>
        <end position="405"/>
    </location>
</feature>
<evidence type="ECO:0000313" key="3">
    <source>
        <dbReference type="Proteomes" id="UP000289775"/>
    </source>
</evidence>
<keyword evidence="3" id="KW-1185">Reference proteome</keyword>
<feature type="transmembrane region" description="Helical" evidence="1">
    <location>
        <begin position="59"/>
        <end position="78"/>
    </location>
</feature>
<dbReference type="OrthoDB" id="641239at2"/>
<keyword evidence="1" id="KW-1133">Transmembrane helix</keyword>
<keyword evidence="1" id="KW-0812">Transmembrane</keyword>
<dbReference type="EMBL" id="JUIW01000001">
    <property type="protein sequence ID" value="RYJ45590.1"/>
    <property type="molecule type" value="Genomic_DNA"/>
</dbReference>
<keyword evidence="1" id="KW-0472">Membrane</keyword>
<feature type="transmembrane region" description="Helical" evidence="1">
    <location>
        <begin position="262"/>
        <end position="281"/>
    </location>
</feature>
<reference evidence="2 3" key="1">
    <citation type="submission" date="2014-12" db="EMBL/GenBank/DDBJ databases">
        <title>Genome sequence of Flavobacterium beibuense RSKm HC5.</title>
        <authorList>
            <person name="Kim J.F."/>
            <person name="Song J.Y."/>
            <person name="Kwak M.-J."/>
            <person name="Lee S.-W."/>
        </authorList>
    </citation>
    <scope>NUCLEOTIDE SEQUENCE [LARGE SCALE GENOMIC DNA]</scope>
    <source>
        <strain evidence="2 3">RSKm HC5</strain>
    </source>
</reference>
<evidence type="ECO:0000313" key="2">
    <source>
        <dbReference type="EMBL" id="RYJ45590.1"/>
    </source>
</evidence>
<feature type="transmembrane region" description="Helical" evidence="1">
    <location>
        <begin position="417"/>
        <end position="435"/>
    </location>
</feature>
<feature type="transmembrane region" description="Helical" evidence="1">
    <location>
        <begin position="149"/>
        <end position="166"/>
    </location>
</feature>
<sequence>MKADLRNFTILIAILATIFYSFYEGWISYLILWLFSIVGTYFLLRFFKRNESRELFSLFLFTFSFYSIYMYITNYIYVNNPSDEFFMMVDSMKFWDNSNFKMYTFQDLWDNFNAQGDITLRYRLFNFISIFLSFFAQIFDENNILVQKWQSVYAGALSIPFIYLILKCYVSRNKAYKYSLFFSVLSFVCVYSIVFNRDPHVYFLYVLGTYYVVYHDRSKYVFAKLVMIFIFLIGFRIEHALFFTLFIMSYFYLKAKKNKPTILISGVLMFFMLAFLSPILFSKYEENAGAYENQMERVDRKEVSVGASFSSLPVGLKQLAMAINGQIAPAVPFWRGWYIENANLENLKHTYPGYYTPWRFMENVAATVWLYVLAIVFAGFYFKLHKAIPSELLVLFGLAVLLLLLSSSSINTRRVYCVYPIIYIVSVLFYNVLPVDLRKKIVNRTTLSVIGLYLLYFYIK</sequence>
<proteinExistence type="predicted"/>
<dbReference type="Proteomes" id="UP000289775">
    <property type="component" value="Unassembled WGS sequence"/>
</dbReference>
<feature type="transmembrane region" description="Helical" evidence="1">
    <location>
        <begin position="441"/>
        <end position="459"/>
    </location>
</feature>